<dbReference type="GO" id="GO:0000246">
    <property type="term" value="F:Delta24(24-1) sterol reductase activity"/>
    <property type="evidence" value="ECO:0007669"/>
    <property type="project" value="TreeGrafter"/>
</dbReference>
<dbReference type="FunFam" id="3.30.465.10:FF:000031">
    <property type="entry name" value="FAD binding domain protein"/>
    <property type="match status" value="1"/>
</dbReference>
<dbReference type="Pfam" id="PF01565">
    <property type="entry name" value="FAD_binding_4"/>
    <property type="match status" value="1"/>
</dbReference>
<organism evidence="7">
    <name type="scientific">Eremomyces bilateralis CBS 781.70</name>
    <dbReference type="NCBI Taxonomy" id="1392243"/>
    <lineage>
        <taxon>Eukaryota</taxon>
        <taxon>Fungi</taxon>
        <taxon>Dikarya</taxon>
        <taxon>Ascomycota</taxon>
        <taxon>Pezizomycotina</taxon>
        <taxon>Dothideomycetes</taxon>
        <taxon>Dothideomycetes incertae sedis</taxon>
        <taxon>Eremomycetales</taxon>
        <taxon>Eremomycetaceae</taxon>
        <taxon>Eremomyces</taxon>
    </lineage>
</organism>
<dbReference type="RefSeq" id="XP_033531814.1">
    <property type="nucleotide sequence ID" value="XM_033679972.1"/>
</dbReference>
<accession>A0A6G1FWM0</accession>
<comment type="subcellular location">
    <subcellularLocation>
        <location evidence="1">Membrane</location>
        <topology evidence="1">Single-pass membrane protein</topology>
    </subcellularLocation>
</comment>
<evidence type="ECO:0000256" key="4">
    <source>
        <dbReference type="ARBA" id="ARBA00022989"/>
    </source>
</evidence>
<dbReference type="AlphaFoldDB" id="A0A6G1FWM0"/>
<dbReference type="InterPro" id="IPR016166">
    <property type="entry name" value="FAD-bd_PCMH"/>
</dbReference>
<dbReference type="GO" id="GO:0008202">
    <property type="term" value="P:steroid metabolic process"/>
    <property type="evidence" value="ECO:0007669"/>
    <property type="project" value="TreeGrafter"/>
</dbReference>
<gene>
    <name evidence="7 9" type="ORF">P152DRAFT_460684</name>
</gene>
<dbReference type="GeneID" id="54420542"/>
<keyword evidence="3" id="KW-0812">Transmembrane</keyword>
<dbReference type="GO" id="GO:0050614">
    <property type="term" value="F:Delta24-sterol reductase activity"/>
    <property type="evidence" value="ECO:0007669"/>
    <property type="project" value="UniProtKB-EC"/>
</dbReference>
<evidence type="ECO:0000256" key="5">
    <source>
        <dbReference type="ARBA" id="ARBA00023136"/>
    </source>
</evidence>
<dbReference type="EC" id="1.3.1.72" evidence="2"/>
<evidence type="ECO:0000256" key="1">
    <source>
        <dbReference type="ARBA" id="ARBA00004167"/>
    </source>
</evidence>
<keyword evidence="4" id="KW-1133">Transmembrane helix</keyword>
<dbReference type="GO" id="GO:0071949">
    <property type="term" value="F:FAD binding"/>
    <property type="evidence" value="ECO:0007669"/>
    <property type="project" value="InterPro"/>
</dbReference>
<evidence type="ECO:0000256" key="3">
    <source>
        <dbReference type="ARBA" id="ARBA00022692"/>
    </source>
</evidence>
<dbReference type="Gene3D" id="3.30.465.10">
    <property type="match status" value="1"/>
</dbReference>
<evidence type="ECO:0000259" key="6">
    <source>
        <dbReference type="PROSITE" id="PS51387"/>
    </source>
</evidence>
<dbReference type="PANTHER" id="PTHR10801:SF10">
    <property type="entry name" value="FAD BINDING DOMAIN PROTEIN (AFU_ORTHOLOGUE AFUA_6G14300)"/>
    <property type="match status" value="1"/>
</dbReference>
<dbReference type="InterPro" id="IPR036318">
    <property type="entry name" value="FAD-bd_PCMH-like_sf"/>
</dbReference>
<dbReference type="Proteomes" id="UP000504638">
    <property type="component" value="Unplaced"/>
</dbReference>
<reference evidence="7 9" key="1">
    <citation type="submission" date="2020-01" db="EMBL/GenBank/DDBJ databases">
        <authorList>
            <consortium name="DOE Joint Genome Institute"/>
            <person name="Haridas S."/>
            <person name="Albert R."/>
            <person name="Binder M."/>
            <person name="Bloem J."/>
            <person name="Labutti K."/>
            <person name="Salamov A."/>
            <person name="Andreopoulos B."/>
            <person name="Baker S.E."/>
            <person name="Barry K."/>
            <person name="Bills G."/>
            <person name="Bluhm B.H."/>
            <person name="Cannon C."/>
            <person name="Castanera R."/>
            <person name="Culley D.E."/>
            <person name="Daum C."/>
            <person name="Ezra D."/>
            <person name="Gonzalez J.B."/>
            <person name="Henrissat B."/>
            <person name="Kuo A."/>
            <person name="Liang C."/>
            <person name="Lipzen A."/>
            <person name="Lutzoni F."/>
            <person name="Magnuson J."/>
            <person name="Mondo S."/>
            <person name="Nolan M."/>
            <person name="Ohm R."/>
            <person name="Pangilinan J."/>
            <person name="Park H.-J."/>
            <person name="Ramirez L."/>
            <person name="Alfaro M."/>
            <person name="Sun H."/>
            <person name="Tritt A."/>
            <person name="Yoshinaga Y."/>
            <person name="Zwiers L.-H."/>
            <person name="Turgeon B.G."/>
            <person name="Goodwin S.B."/>
            <person name="Spatafora J.W."/>
            <person name="Crous P.W."/>
            <person name="Grigoriev I.V."/>
        </authorList>
    </citation>
    <scope>NUCLEOTIDE SEQUENCE</scope>
    <source>
        <strain evidence="7 9">CBS 781.70</strain>
    </source>
</reference>
<sequence>MKPHDLAVKEIASRVRSLYSKGEPFRIYHGSTNSTRKPSLKENHVDMSRLNHVLKVDRNTRTALVEPNVPMDRLVQTTLQYGLVPPVVMEFPGITAGGGYAGTSGESSSFRHGFFDRTLNWVEMVLADGEVVKVSESERKDLFRGGAGAVGSLGVVTLVELNLLEAKEYVEVTYHRTNSSKEAIELTYELSKDPAANDLDYVDGILYNHSHGVVVTGKMVSKPLPSMPLVEFVRPNDPWYYLHAKEMTSDPTSQPYKFATTLPSYLFRYNRGTFWVARSMFRYFFFVPFNRLMRWFLDDFLRPRMAYRSLHASGQGKHIIVQDCAVPFNHAHQGKQGSPTAVAEEFLEWMNGSEKTNNIGAMNIWPLWLCPVKVDTFTAGSERGSFHPHLLRPQGATDATNDKGVMLNVGVWGIPHEETTGWRKDLDFRKLNRTLEDKVHELQGQKWLYAHTHYEKGEFADMYRSTEWYDALREKYSATSLPTVYDKVSRNNRSDTGGAYRRFKDLILETWPLGGIYGIWKGIWSFDWRLERAQSWMWKSNWREIVRQNGQKGLKEE</sequence>
<dbReference type="SUPFAM" id="SSF56176">
    <property type="entry name" value="FAD-binding/transporter-associated domain-like"/>
    <property type="match status" value="1"/>
</dbReference>
<evidence type="ECO:0000256" key="2">
    <source>
        <dbReference type="ARBA" id="ARBA00012405"/>
    </source>
</evidence>
<evidence type="ECO:0000313" key="8">
    <source>
        <dbReference type="Proteomes" id="UP000504638"/>
    </source>
</evidence>
<dbReference type="EMBL" id="ML975167">
    <property type="protein sequence ID" value="KAF1810183.1"/>
    <property type="molecule type" value="Genomic_DNA"/>
</dbReference>
<dbReference type="InterPro" id="IPR006094">
    <property type="entry name" value="Oxid_FAD_bind_N"/>
</dbReference>
<reference evidence="9" key="3">
    <citation type="submission" date="2025-04" db="UniProtKB">
        <authorList>
            <consortium name="RefSeq"/>
        </authorList>
    </citation>
    <scope>IDENTIFICATION</scope>
    <source>
        <strain evidence="9">CBS 781.70</strain>
    </source>
</reference>
<evidence type="ECO:0000313" key="7">
    <source>
        <dbReference type="EMBL" id="KAF1810183.1"/>
    </source>
</evidence>
<feature type="domain" description="FAD-binding PCMH-type" evidence="6">
    <location>
        <begin position="1"/>
        <end position="166"/>
    </location>
</feature>
<dbReference type="OrthoDB" id="415825at2759"/>
<protein>
    <recommendedName>
        <fullName evidence="2">Delta(24)-sterol reductase</fullName>
        <ecNumber evidence="2">1.3.1.72</ecNumber>
    </recommendedName>
</protein>
<name>A0A6G1FWM0_9PEZI</name>
<keyword evidence="5" id="KW-0472">Membrane</keyword>
<dbReference type="InterPro" id="IPR016169">
    <property type="entry name" value="FAD-bd_PCMH_sub2"/>
</dbReference>
<dbReference type="InterPro" id="IPR040165">
    <property type="entry name" value="Diminuto-like"/>
</dbReference>
<dbReference type="PANTHER" id="PTHR10801">
    <property type="entry name" value="24-DEHYDROCHOLESTEROL REDUCTASE"/>
    <property type="match status" value="1"/>
</dbReference>
<proteinExistence type="predicted"/>
<reference evidence="9" key="2">
    <citation type="submission" date="2020-04" db="EMBL/GenBank/DDBJ databases">
        <authorList>
            <consortium name="NCBI Genome Project"/>
        </authorList>
    </citation>
    <scope>NUCLEOTIDE SEQUENCE</scope>
    <source>
        <strain evidence="9">CBS 781.70</strain>
    </source>
</reference>
<dbReference type="PROSITE" id="PS51387">
    <property type="entry name" value="FAD_PCMH"/>
    <property type="match status" value="1"/>
</dbReference>
<dbReference type="GO" id="GO:0016020">
    <property type="term" value="C:membrane"/>
    <property type="evidence" value="ECO:0007669"/>
    <property type="project" value="UniProtKB-SubCell"/>
</dbReference>
<evidence type="ECO:0000313" key="9">
    <source>
        <dbReference type="RefSeq" id="XP_033531814.1"/>
    </source>
</evidence>
<dbReference type="GO" id="GO:0005737">
    <property type="term" value="C:cytoplasm"/>
    <property type="evidence" value="ECO:0007669"/>
    <property type="project" value="TreeGrafter"/>
</dbReference>
<keyword evidence="8" id="KW-1185">Reference proteome</keyword>